<gene>
    <name evidence="2" type="ORF">PABY_22340</name>
</gene>
<accession>A0ABN6ZQY6</accession>
<dbReference type="Proteomes" id="UP001341135">
    <property type="component" value="Chromosome"/>
</dbReference>
<dbReference type="RefSeq" id="WP_338250202.1">
    <property type="nucleotide sequence ID" value="NZ_AP028907.1"/>
</dbReference>
<reference evidence="2 3" key="1">
    <citation type="submission" date="2023-09" db="EMBL/GenBank/DDBJ databases">
        <title>Pyrofollis japonicus gen. nov. sp. nov., a novel member of the family Pyrodictiaceae isolated from the Iheya North hydrothermal field.</title>
        <authorList>
            <person name="Miyazaki U."/>
            <person name="Sanari M."/>
            <person name="Tame A."/>
            <person name="Kitajima M."/>
            <person name="Okamoto A."/>
            <person name="Sawayama S."/>
            <person name="Miyazaki J."/>
            <person name="Takai K."/>
            <person name="Nakagawa S."/>
        </authorList>
    </citation>
    <scope>NUCLEOTIDE SEQUENCE [LARGE SCALE GENOMIC DNA]</scope>
    <source>
        <strain evidence="2 3">AV2</strain>
    </source>
</reference>
<evidence type="ECO:0000259" key="1">
    <source>
        <dbReference type="Pfam" id="PF01370"/>
    </source>
</evidence>
<organism evidence="2 3">
    <name type="scientific">Pyrodictium abyssi</name>
    <dbReference type="NCBI Taxonomy" id="54256"/>
    <lineage>
        <taxon>Archaea</taxon>
        <taxon>Thermoproteota</taxon>
        <taxon>Thermoprotei</taxon>
        <taxon>Desulfurococcales</taxon>
        <taxon>Pyrodictiaceae</taxon>
        <taxon>Pyrodictium</taxon>
    </lineage>
</organism>
<dbReference type="EMBL" id="AP028907">
    <property type="protein sequence ID" value="BES82667.1"/>
    <property type="molecule type" value="Genomic_DNA"/>
</dbReference>
<dbReference type="Gene3D" id="3.40.50.720">
    <property type="entry name" value="NAD(P)-binding Rossmann-like Domain"/>
    <property type="match status" value="1"/>
</dbReference>
<proteinExistence type="predicted"/>
<dbReference type="SUPFAM" id="SSF51735">
    <property type="entry name" value="NAD(P)-binding Rossmann-fold domains"/>
    <property type="match status" value="1"/>
</dbReference>
<sequence length="331" mass="37287">MGYRVLIIGGIGYLGYNLALEHSSGGDTVYVVARRSSAEKRPLLFEELKQLTERILLTSTLHDPADIQGSIDSVGCPDIAYMAVGKLQGTREELMEANAVIPKRWAELLSRRCIDALYVYISNTLAVGDASKCAQNGRVVEEAPHLRGCRPVGPHGLSKMEGERNVMSVCRRTRLSVAILRPGLLVGRWCYHDEWRILYRLARLHIRISGGPFIHAAPARDIAVASRLLRDRMGDKFCGWFYATPWRGRLGELHRLLHSHLGVRGSMPLPLPRLPRVRLPGLPEILAEYSAQQRLVFEPYALNELGMEWRSIDEAVREAAEWLKNYMGEKL</sequence>
<evidence type="ECO:0000313" key="3">
    <source>
        <dbReference type="Proteomes" id="UP001341135"/>
    </source>
</evidence>
<evidence type="ECO:0000313" key="2">
    <source>
        <dbReference type="EMBL" id="BES82667.1"/>
    </source>
</evidence>
<dbReference type="InterPro" id="IPR001509">
    <property type="entry name" value="Epimerase_deHydtase"/>
</dbReference>
<dbReference type="Pfam" id="PF01370">
    <property type="entry name" value="Epimerase"/>
    <property type="match status" value="1"/>
</dbReference>
<dbReference type="InterPro" id="IPR036291">
    <property type="entry name" value="NAD(P)-bd_dom_sf"/>
</dbReference>
<feature type="domain" description="NAD-dependent epimerase/dehydratase" evidence="1">
    <location>
        <begin position="5"/>
        <end position="189"/>
    </location>
</feature>
<keyword evidence="3" id="KW-1185">Reference proteome</keyword>
<dbReference type="GeneID" id="89290239"/>
<name>A0ABN6ZQY6_9CREN</name>
<protein>
    <recommendedName>
        <fullName evidence="1">NAD-dependent epimerase/dehydratase domain-containing protein</fullName>
    </recommendedName>
</protein>